<dbReference type="InterPro" id="IPR042111">
    <property type="entry name" value="Adenylosuccinate_synth_dom3"/>
</dbReference>
<dbReference type="GO" id="GO:0000287">
    <property type="term" value="F:magnesium ion binding"/>
    <property type="evidence" value="ECO:0007669"/>
    <property type="project" value="UniProtKB-UniRule"/>
</dbReference>
<evidence type="ECO:0000256" key="1">
    <source>
        <dbReference type="ARBA" id="ARBA00011738"/>
    </source>
</evidence>
<dbReference type="Proteomes" id="UP000183967">
    <property type="component" value="Unassembled WGS sequence"/>
</dbReference>
<feature type="binding site" evidence="8">
    <location>
        <position position="40"/>
    </location>
    <ligand>
        <name>Mg(2+)</name>
        <dbReference type="ChEBI" id="CHEBI:18420"/>
    </ligand>
</feature>
<evidence type="ECO:0000256" key="6">
    <source>
        <dbReference type="ARBA" id="ARBA00022842"/>
    </source>
</evidence>
<comment type="pathway">
    <text evidence="8 10">Purine metabolism; AMP biosynthesis via de novo pathway; AMP from IMP: step 1/2.</text>
</comment>
<dbReference type="GO" id="GO:0005525">
    <property type="term" value="F:GTP binding"/>
    <property type="evidence" value="ECO:0007669"/>
    <property type="project" value="UniProtKB-UniRule"/>
</dbReference>
<dbReference type="InterPro" id="IPR018220">
    <property type="entry name" value="Adenylosuccin_syn_GTP-bd"/>
</dbReference>
<dbReference type="EC" id="6.3.4.4" evidence="8 10"/>
<comment type="cofactor">
    <cofactor evidence="8">
        <name>Mg(2+)</name>
        <dbReference type="ChEBI" id="CHEBI:18420"/>
    </cofactor>
    <text evidence="8">Binds 1 Mg(2+) ion per subunit.</text>
</comment>
<dbReference type="GO" id="GO:0004019">
    <property type="term" value="F:adenylosuccinate synthase activity"/>
    <property type="evidence" value="ECO:0007669"/>
    <property type="project" value="UniProtKB-UniRule"/>
</dbReference>
<comment type="subcellular location">
    <subcellularLocation>
        <location evidence="8">Cytoplasm</location>
    </subcellularLocation>
</comment>
<reference evidence="12" key="1">
    <citation type="submission" date="2016-11" db="EMBL/GenBank/DDBJ databases">
        <authorList>
            <person name="Varghese N."/>
            <person name="Submissions S."/>
        </authorList>
    </citation>
    <scope>NUCLEOTIDE SEQUENCE [LARGE SCALE GENOMIC DNA]</scope>
    <source>
        <strain evidence="12">DSM 13643</strain>
    </source>
</reference>
<proteinExistence type="inferred from homology"/>
<dbReference type="PANTHER" id="PTHR11846:SF0">
    <property type="entry name" value="ADENYLOSUCCINATE SYNTHETASE"/>
    <property type="match status" value="1"/>
</dbReference>
<feature type="binding site" evidence="8">
    <location>
        <position position="13"/>
    </location>
    <ligand>
        <name>Mg(2+)</name>
        <dbReference type="ChEBI" id="CHEBI:18420"/>
    </ligand>
</feature>
<dbReference type="PROSITE" id="PS01266">
    <property type="entry name" value="ADENYLOSUCCIN_SYN_1"/>
    <property type="match status" value="1"/>
</dbReference>
<keyword evidence="6 8" id="KW-0460">Magnesium</keyword>
<feature type="active site" description="Proton acceptor" evidence="8">
    <location>
        <position position="13"/>
    </location>
</feature>
<dbReference type="PANTHER" id="PTHR11846">
    <property type="entry name" value="ADENYLOSUCCINATE SYNTHETASE"/>
    <property type="match status" value="1"/>
</dbReference>
<dbReference type="NCBIfam" id="NF002223">
    <property type="entry name" value="PRK01117.1"/>
    <property type="match status" value="1"/>
</dbReference>
<feature type="binding site" evidence="8">
    <location>
        <position position="304"/>
    </location>
    <ligand>
        <name>GTP</name>
        <dbReference type="ChEBI" id="CHEBI:37565"/>
    </ligand>
</feature>
<dbReference type="NCBIfam" id="NF010355">
    <property type="entry name" value="PRK13783.1"/>
    <property type="match status" value="1"/>
</dbReference>
<feature type="binding site" evidence="8">
    <location>
        <begin position="413"/>
        <end position="415"/>
    </location>
    <ligand>
        <name>GTP</name>
        <dbReference type="ChEBI" id="CHEBI:37565"/>
    </ligand>
</feature>
<dbReference type="Pfam" id="PF00709">
    <property type="entry name" value="Adenylsucc_synt"/>
    <property type="match status" value="1"/>
</dbReference>
<keyword evidence="8" id="KW-0963">Cytoplasm</keyword>
<feature type="active site" description="Proton donor" evidence="8">
    <location>
        <position position="41"/>
    </location>
</feature>
<evidence type="ECO:0000256" key="8">
    <source>
        <dbReference type="HAMAP-Rule" id="MF_00011"/>
    </source>
</evidence>
<dbReference type="InterPro" id="IPR042109">
    <property type="entry name" value="Adenylosuccinate_synth_dom1"/>
</dbReference>
<protein>
    <recommendedName>
        <fullName evidence="8 10">Adenylosuccinate synthetase</fullName>
        <shortName evidence="8">AMPSase</shortName>
        <shortName evidence="8">AdSS</shortName>
        <ecNumber evidence="8 10">6.3.4.4</ecNumber>
    </recommendedName>
    <alternativeName>
        <fullName evidence="8">IMP--aspartate ligase</fullName>
    </alternativeName>
</protein>
<dbReference type="HAMAP" id="MF_00011">
    <property type="entry name" value="Adenylosucc_synth"/>
    <property type="match status" value="1"/>
</dbReference>
<evidence type="ECO:0000313" key="11">
    <source>
        <dbReference type="EMBL" id="SHH52330.1"/>
    </source>
</evidence>
<comment type="function">
    <text evidence="8">Plays an important role in the de novo pathway of purine nucleotide biosynthesis. Catalyzes the first committed step in the biosynthesis of AMP from IMP.</text>
</comment>
<dbReference type="InterPro" id="IPR027417">
    <property type="entry name" value="P-loop_NTPase"/>
</dbReference>
<accession>A0A1M5TNS1</accession>
<organism evidence="11 12">
    <name type="scientific">Caloranaerobacter azorensis DSM 13643</name>
    <dbReference type="NCBI Taxonomy" id="1121264"/>
    <lineage>
        <taxon>Bacteria</taxon>
        <taxon>Bacillati</taxon>
        <taxon>Bacillota</taxon>
        <taxon>Tissierellia</taxon>
        <taxon>Tissierellales</taxon>
        <taxon>Thermohalobacteraceae</taxon>
        <taxon>Caloranaerobacter</taxon>
    </lineage>
</organism>
<feature type="active site" evidence="9">
    <location>
        <position position="139"/>
    </location>
</feature>
<dbReference type="InterPro" id="IPR042110">
    <property type="entry name" value="Adenylosuccinate_synth_dom2"/>
</dbReference>
<evidence type="ECO:0000256" key="2">
    <source>
        <dbReference type="ARBA" id="ARBA00022598"/>
    </source>
</evidence>
<dbReference type="InterPro" id="IPR033128">
    <property type="entry name" value="Adenylosuccin_syn_Lys_AS"/>
</dbReference>
<dbReference type="SUPFAM" id="SSF52540">
    <property type="entry name" value="P-loop containing nucleoside triphosphate hydrolases"/>
    <property type="match status" value="1"/>
</dbReference>
<feature type="binding site" description="in other chain" evidence="8">
    <location>
        <position position="238"/>
    </location>
    <ligand>
        <name>IMP</name>
        <dbReference type="ChEBI" id="CHEBI:58053"/>
        <note>ligand shared between dimeric partners</note>
    </ligand>
</feature>
<feature type="binding site" description="in other chain" evidence="8">
    <location>
        <position position="128"/>
    </location>
    <ligand>
        <name>IMP</name>
        <dbReference type="ChEBI" id="CHEBI:58053"/>
        <note>ligand shared between dimeric partners</note>
    </ligand>
</feature>
<keyword evidence="2 8" id="KW-0436">Ligase</keyword>
<evidence type="ECO:0000256" key="5">
    <source>
        <dbReference type="ARBA" id="ARBA00022755"/>
    </source>
</evidence>
<keyword evidence="4 8" id="KW-0547">Nucleotide-binding</keyword>
<feature type="binding site" evidence="8">
    <location>
        <begin position="40"/>
        <end position="42"/>
    </location>
    <ligand>
        <name>GTP</name>
        <dbReference type="ChEBI" id="CHEBI:37565"/>
    </ligand>
</feature>
<dbReference type="Gene3D" id="1.10.300.10">
    <property type="entry name" value="Adenylosuccinate Synthetase, subunit A, domain 2"/>
    <property type="match status" value="1"/>
</dbReference>
<feature type="binding site" evidence="8">
    <location>
        <begin position="298"/>
        <end position="304"/>
    </location>
    <ligand>
        <name>substrate</name>
    </ligand>
</feature>
<gene>
    <name evidence="8" type="primary">purA</name>
    <name evidence="11" type="ORF">SAMN02745135_01079</name>
</gene>
<dbReference type="GO" id="GO:0046040">
    <property type="term" value="P:IMP metabolic process"/>
    <property type="evidence" value="ECO:0007669"/>
    <property type="project" value="TreeGrafter"/>
</dbReference>
<evidence type="ECO:0000256" key="10">
    <source>
        <dbReference type="RuleBase" id="RU000520"/>
    </source>
</evidence>
<dbReference type="AlphaFoldDB" id="A0A1M5TNS1"/>
<dbReference type="FunFam" id="3.90.170.10:FF:000001">
    <property type="entry name" value="Adenylosuccinate synthetase"/>
    <property type="match status" value="1"/>
</dbReference>
<dbReference type="EMBL" id="FQXO01000023">
    <property type="protein sequence ID" value="SHH52330.1"/>
    <property type="molecule type" value="Genomic_DNA"/>
</dbReference>
<keyword evidence="3 8" id="KW-0479">Metal-binding</keyword>
<dbReference type="UniPathway" id="UPA00075">
    <property type="reaction ID" value="UER00335"/>
</dbReference>
<dbReference type="Gene3D" id="3.40.440.10">
    <property type="entry name" value="Adenylosuccinate Synthetase, subunit A, domain 1"/>
    <property type="match status" value="1"/>
</dbReference>
<dbReference type="CDD" id="cd03108">
    <property type="entry name" value="AdSS"/>
    <property type="match status" value="1"/>
</dbReference>
<feature type="binding site" evidence="8">
    <location>
        <begin position="12"/>
        <end position="18"/>
    </location>
    <ligand>
        <name>GTP</name>
        <dbReference type="ChEBI" id="CHEBI:37565"/>
    </ligand>
</feature>
<feature type="binding site" description="in other chain" evidence="8">
    <location>
        <position position="223"/>
    </location>
    <ligand>
        <name>IMP</name>
        <dbReference type="ChEBI" id="CHEBI:58053"/>
        <note>ligand shared between dimeric partners</note>
    </ligand>
</feature>
<dbReference type="SMART" id="SM00788">
    <property type="entry name" value="Adenylsucc_synt"/>
    <property type="match status" value="1"/>
</dbReference>
<dbReference type="PROSITE" id="PS00513">
    <property type="entry name" value="ADENYLOSUCCIN_SYN_2"/>
    <property type="match status" value="1"/>
</dbReference>
<feature type="binding site" description="in other chain" evidence="8">
    <location>
        <begin position="13"/>
        <end position="16"/>
    </location>
    <ligand>
        <name>IMP</name>
        <dbReference type="ChEBI" id="CHEBI:58053"/>
        <note>ligand shared between dimeric partners</note>
    </ligand>
</feature>
<keyword evidence="5 8" id="KW-0658">Purine biosynthesis</keyword>
<dbReference type="GO" id="GO:0005737">
    <property type="term" value="C:cytoplasm"/>
    <property type="evidence" value="ECO:0007669"/>
    <property type="project" value="UniProtKB-SubCell"/>
</dbReference>
<comment type="catalytic activity">
    <reaction evidence="8 10">
        <text>IMP + L-aspartate + GTP = N(6)-(1,2-dicarboxyethyl)-AMP + GDP + phosphate + 2 H(+)</text>
        <dbReference type="Rhea" id="RHEA:15753"/>
        <dbReference type="ChEBI" id="CHEBI:15378"/>
        <dbReference type="ChEBI" id="CHEBI:29991"/>
        <dbReference type="ChEBI" id="CHEBI:37565"/>
        <dbReference type="ChEBI" id="CHEBI:43474"/>
        <dbReference type="ChEBI" id="CHEBI:57567"/>
        <dbReference type="ChEBI" id="CHEBI:58053"/>
        <dbReference type="ChEBI" id="CHEBI:58189"/>
        <dbReference type="EC" id="6.3.4.4"/>
    </reaction>
</comment>
<dbReference type="GO" id="GO:0044208">
    <property type="term" value="P:'de novo' AMP biosynthetic process"/>
    <property type="evidence" value="ECO:0007669"/>
    <property type="project" value="UniProtKB-UniRule"/>
</dbReference>
<keyword evidence="12" id="KW-1185">Reference proteome</keyword>
<dbReference type="Gene3D" id="3.90.170.10">
    <property type="entry name" value="Adenylosuccinate Synthetase, subunit A, domain 3"/>
    <property type="match status" value="1"/>
</dbReference>
<dbReference type="RefSeq" id="WP_073196087.1">
    <property type="nucleotide sequence ID" value="NZ_FQXO01000023.1"/>
</dbReference>
<feature type="binding site" evidence="8">
    <location>
        <position position="142"/>
    </location>
    <ligand>
        <name>IMP</name>
        <dbReference type="ChEBI" id="CHEBI:58053"/>
        <note>ligand shared between dimeric partners</note>
    </ligand>
</feature>
<dbReference type="InterPro" id="IPR001114">
    <property type="entry name" value="Adenylosuccinate_synthetase"/>
</dbReference>
<evidence type="ECO:0000256" key="9">
    <source>
        <dbReference type="PROSITE-ProRule" id="PRU10134"/>
    </source>
</evidence>
<dbReference type="FunFam" id="1.10.300.10:FF:000001">
    <property type="entry name" value="Adenylosuccinate synthetase"/>
    <property type="match status" value="1"/>
</dbReference>
<evidence type="ECO:0000256" key="7">
    <source>
        <dbReference type="ARBA" id="ARBA00023134"/>
    </source>
</evidence>
<keyword evidence="7 8" id="KW-0342">GTP-binding</keyword>
<feature type="binding site" description="in other chain" evidence="8">
    <location>
        <position position="302"/>
    </location>
    <ligand>
        <name>IMP</name>
        <dbReference type="ChEBI" id="CHEBI:58053"/>
        <note>ligand shared between dimeric partners</note>
    </ligand>
</feature>
<dbReference type="NCBIfam" id="TIGR00184">
    <property type="entry name" value="purA"/>
    <property type="match status" value="1"/>
</dbReference>
<name>A0A1M5TNS1_9FIRM</name>
<dbReference type="OrthoDB" id="9807553at2"/>
<sequence>MNTLVILGAQWGDEGKGKITDFLSEKADIVVRYQGGDNAGHTVEIGEKQFKLHLIPSGIFYEEKVCVIGNGVVVNPKSLLEEIKYLNDRGIKTDNLRISDRAHIIFPYHIKLDELEEKKRGKSKIGTTIKGIGPCYRDKVERSGIRMCDIFYKDILEEKIRRNIREKNEIIEKLYEERGLDEDSIVTEYMDYLEQIKKYVVDTTALLNEAIEDGKKILFEGAQGTLLDIDFGTYPYVTSSHPISGGVTVGTGISPFGISEVLGVVKAYTTRVGKGPFPTELFDETGDMIREKGHEYGTTTGRARRCGWLDTVMLRYSARINGLTSIVITKLDTLGGFEKIKICTAYELDGKVIKDFPSSLETLKRCKPIYEVLDGWKEEEIENVKTFDDLPENAKKYIYKIEELTGVKVKMVSIGPNRNATILRENIF</sequence>
<evidence type="ECO:0000256" key="3">
    <source>
        <dbReference type="ARBA" id="ARBA00022723"/>
    </source>
</evidence>
<comment type="subunit">
    <text evidence="1 8">Homodimer.</text>
</comment>
<comment type="similarity">
    <text evidence="8 10">Belongs to the adenylosuccinate synthetase family.</text>
</comment>
<evidence type="ECO:0000313" key="12">
    <source>
        <dbReference type="Proteomes" id="UP000183967"/>
    </source>
</evidence>
<feature type="binding site" description="in other chain" evidence="8">
    <location>
        <begin position="38"/>
        <end position="41"/>
    </location>
    <ligand>
        <name>IMP</name>
        <dbReference type="ChEBI" id="CHEBI:58053"/>
        <note>ligand shared between dimeric partners</note>
    </ligand>
</feature>
<evidence type="ECO:0000256" key="4">
    <source>
        <dbReference type="ARBA" id="ARBA00022741"/>
    </source>
</evidence>
<feature type="binding site" evidence="8">
    <location>
        <begin position="330"/>
        <end position="332"/>
    </location>
    <ligand>
        <name>GTP</name>
        <dbReference type="ChEBI" id="CHEBI:37565"/>
    </ligand>
</feature>